<evidence type="ECO:0000313" key="2">
    <source>
        <dbReference type="EMBL" id="GHG03348.1"/>
    </source>
</evidence>
<evidence type="ECO:0000256" key="1">
    <source>
        <dbReference type="SAM" id="MobiDB-lite"/>
    </source>
</evidence>
<feature type="region of interest" description="Disordered" evidence="1">
    <location>
        <begin position="63"/>
        <end position="95"/>
    </location>
</feature>
<protein>
    <submittedName>
        <fullName evidence="2">Uncharacterized protein</fullName>
    </submittedName>
</protein>
<reference evidence="3" key="1">
    <citation type="journal article" date="2019" name="Int. J. Syst. Evol. Microbiol.">
        <title>The Global Catalogue of Microorganisms (GCM) 10K type strain sequencing project: providing services to taxonomists for standard genome sequencing and annotation.</title>
        <authorList>
            <consortium name="The Broad Institute Genomics Platform"/>
            <consortium name="The Broad Institute Genome Sequencing Center for Infectious Disease"/>
            <person name="Wu L."/>
            <person name="Ma J."/>
        </authorList>
    </citation>
    <scope>NUCLEOTIDE SEQUENCE [LARGE SCALE GENOMIC DNA]</scope>
    <source>
        <strain evidence="3">CGMCC 4.7680</strain>
    </source>
</reference>
<dbReference type="Gene3D" id="3.40.30.120">
    <property type="match status" value="1"/>
</dbReference>
<keyword evidence="3" id="KW-1185">Reference proteome</keyword>
<dbReference type="Proteomes" id="UP000649955">
    <property type="component" value="Unassembled WGS sequence"/>
</dbReference>
<comment type="caution">
    <text evidence="2">The sequence shown here is derived from an EMBL/GenBank/DDBJ whole genome shotgun (WGS) entry which is preliminary data.</text>
</comment>
<evidence type="ECO:0000313" key="3">
    <source>
        <dbReference type="Proteomes" id="UP000649955"/>
    </source>
</evidence>
<name>A0ABQ3K6T2_9PSEU</name>
<gene>
    <name evidence="2" type="ORF">GCM10017567_18700</name>
</gene>
<accession>A0ABQ3K6T2</accession>
<sequence length="95" mass="10351">MLIDLTENGDLHTDGVETVRATAATDVTALLLRPDSYVAWASSETHPGQDELREATRQWFGVPLNAQEDGPDPGDVAGRRRRGGRRRGGDPLIKT</sequence>
<organism evidence="2 3">
    <name type="scientific">Amycolatopsis bullii</name>
    <dbReference type="NCBI Taxonomy" id="941987"/>
    <lineage>
        <taxon>Bacteria</taxon>
        <taxon>Bacillati</taxon>
        <taxon>Actinomycetota</taxon>
        <taxon>Actinomycetes</taxon>
        <taxon>Pseudonocardiales</taxon>
        <taxon>Pseudonocardiaceae</taxon>
        <taxon>Amycolatopsis</taxon>
    </lineage>
</organism>
<dbReference type="EMBL" id="BNAW01000005">
    <property type="protein sequence ID" value="GHG03348.1"/>
    <property type="molecule type" value="Genomic_DNA"/>
</dbReference>
<dbReference type="Pfam" id="PF21274">
    <property type="entry name" value="Rng_hyd_C"/>
    <property type="match status" value="1"/>
</dbReference>
<proteinExistence type="predicted"/>